<keyword evidence="2" id="KW-1185">Reference proteome</keyword>
<evidence type="ECO:0000313" key="2">
    <source>
        <dbReference type="Proteomes" id="UP000531561"/>
    </source>
</evidence>
<dbReference type="GeneID" id="59257286"/>
<gene>
    <name evidence="1" type="ORF">Bfra_003182</name>
</gene>
<dbReference type="RefSeq" id="XP_037195722.1">
    <property type="nucleotide sequence ID" value="XM_037333594.1"/>
</dbReference>
<proteinExistence type="predicted"/>
<comment type="caution">
    <text evidence="1">The sequence shown here is derived from an EMBL/GenBank/DDBJ whole genome shotgun (WGS) entry which is preliminary data.</text>
</comment>
<dbReference type="Proteomes" id="UP000531561">
    <property type="component" value="Unassembled WGS sequence"/>
</dbReference>
<sequence length="499" mass="55394">MKSTVVLALDNSYRGLPSLPKNAQMWTIVINSLNYGSEHAELRAALALTRLGSYTNSMEVDGRVTFIADSLCVTLRRFILGESRRMQGATIPVHIAIKFGDSPFFDMKTAFDVEVENVPLFLRPGPSTNQSLHDFIDMATSSLNIAMPSSKSLLRTEPIDEDSDLSNDRVGPRSLSTISLDKEAYHSVSSDSPLFDACATANSRCDVRYGIGKDDTIVQALLHAGRGGSAVSTALVIAHDASKEICTSLREKEILVTLLGHRVTDNDPQMELGGFRYSSTGKYEFDEHYDVAYIDIPSSKELTVDTHQKCKLAAYLRDSGRVKGSIMISVGSMPAEKDKCDILNIYGHTGTSTDTIFRLRSSFDDSLYSEEPFKCLIMGTIDVAKGEILRRFTLPCHPIFTSFLDELTPGLFFCEENQWNHVLLGQSYLLANGLWSSFEHVLLAENPLQCYAALKIDTPSQFSTSLEQYFMSTSVDHIDVSPSLFFSHKPRFIEMMSAR</sequence>
<dbReference type="EMBL" id="JABFCT010000004">
    <property type="protein sequence ID" value="KAF5876776.1"/>
    <property type="molecule type" value="Genomic_DNA"/>
</dbReference>
<accession>A0A8H6AZT4</accession>
<dbReference type="AlphaFoldDB" id="A0A8H6AZT4"/>
<reference evidence="1 2" key="1">
    <citation type="journal article" date="2020" name="Phytopathology">
        <title>A high-quality genome resource of Botrytis fragariae, a new and rapidly spreading fungal pathogen causing strawberry gray mold in the U.S.A.</title>
        <authorList>
            <person name="Wu Y."/>
            <person name="Saski C.A."/>
            <person name="Schnabel G."/>
            <person name="Xiao S."/>
            <person name="Hu M."/>
        </authorList>
    </citation>
    <scope>NUCLEOTIDE SEQUENCE [LARGE SCALE GENOMIC DNA]</scope>
    <source>
        <strain evidence="1 2">BVB16</strain>
    </source>
</reference>
<dbReference type="OrthoDB" id="3484056at2759"/>
<evidence type="ECO:0000313" key="1">
    <source>
        <dbReference type="EMBL" id="KAF5876776.1"/>
    </source>
</evidence>
<organism evidence="1 2">
    <name type="scientific">Botrytis fragariae</name>
    <dbReference type="NCBI Taxonomy" id="1964551"/>
    <lineage>
        <taxon>Eukaryota</taxon>
        <taxon>Fungi</taxon>
        <taxon>Dikarya</taxon>
        <taxon>Ascomycota</taxon>
        <taxon>Pezizomycotina</taxon>
        <taxon>Leotiomycetes</taxon>
        <taxon>Helotiales</taxon>
        <taxon>Sclerotiniaceae</taxon>
        <taxon>Botrytis</taxon>
    </lineage>
</organism>
<name>A0A8H6AZT4_9HELO</name>
<protein>
    <submittedName>
        <fullName evidence="1">Uncharacterized protein</fullName>
    </submittedName>
</protein>